<reference evidence="2" key="1">
    <citation type="submission" date="2023-07" db="EMBL/GenBank/DDBJ databases">
        <title>Functional and genomic diversity of the sorghum phyllosphere microbiome.</title>
        <authorList>
            <person name="Shade A."/>
        </authorList>
    </citation>
    <scope>NUCLEOTIDE SEQUENCE [LARGE SCALE GENOMIC DNA]</scope>
    <source>
        <strain evidence="2">SORGH_AS_0422</strain>
    </source>
</reference>
<dbReference type="Proteomes" id="UP001258315">
    <property type="component" value="Unassembled WGS sequence"/>
</dbReference>
<comment type="caution">
    <text evidence="1">The sequence shown here is derived from an EMBL/GenBank/DDBJ whole genome shotgun (WGS) entry which is preliminary data.</text>
</comment>
<name>A0ABU3H0M5_9SPHI</name>
<protein>
    <submittedName>
        <fullName evidence="1">Uncharacterized protein</fullName>
    </submittedName>
</protein>
<dbReference type="EMBL" id="JAVLVU010000001">
    <property type="protein sequence ID" value="MDT3404797.1"/>
    <property type="molecule type" value="Genomic_DNA"/>
</dbReference>
<dbReference type="RefSeq" id="WP_311952507.1">
    <property type="nucleotide sequence ID" value="NZ_JAVLVU010000001.1"/>
</dbReference>
<sequence>MEDKKIIYGSAETEIWTQIEADFKADEDMFHYDVIIHQADRNISLYIDIDLGGGFEGGSEITRLSAPLNIAPTFKFAIHDKDFLDSIGKFFGLEDVYTGYPEFDEHVIIKTNHEGKVRELFADATLQEVFTRLEDFDFGIHTHTVEDTGEEQPFLELNINVGITDATALKPIYDAFVKVITELEK</sequence>
<keyword evidence="2" id="KW-1185">Reference proteome</keyword>
<gene>
    <name evidence="1" type="ORF">QE417_003869</name>
</gene>
<organism evidence="1 2">
    <name type="scientific">Mucilaginibacter terrae</name>
    <dbReference type="NCBI Taxonomy" id="1955052"/>
    <lineage>
        <taxon>Bacteria</taxon>
        <taxon>Pseudomonadati</taxon>
        <taxon>Bacteroidota</taxon>
        <taxon>Sphingobacteriia</taxon>
        <taxon>Sphingobacteriales</taxon>
        <taxon>Sphingobacteriaceae</taxon>
        <taxon>Mucilaginibacter</taxon>
    </lineage>
</organism>
<accession>A0ABU3H0M5</accession>
<proteinExistence type="predicted"/>
<evidence type="ECO:0000313" key="2">
    <source>
        <dbReference type="Proteomes" id="UP001258315"/>
    </source>
</evidence>
<evidence type="ECO:0000313" key="1">
    <source>
        <dbReference type="EMBL" id="MDT3404797.1"/>
    </source>
</evidence>